<evidence type="ECO:0000256" key="10">
    <source>
        <dbReference type="SAM" id="Coils"/>
    </source>
</evidence>
<keyword evidence="6" id="KW-0131">Cell cycle</keyword>
<dbReference type="Pfam" id="PF05164">
    <property type="entry name" value="ZapA"/>
    <property type="match status" value="1"/>
</dbReference>
<evidence type="ECO:0000313" key="12">
    <source>
        <dbReference type="Proteomes" id="UP000184442"/>
    </source>
</evidence>
<name>A0A1M6GPV3_9FIRM</name>
<gene>
    <name evidence="11" type="ORF">SAMN02745176_02466</name>
</gene>
<dbReference type="GO" id="GO:0000921">
    <property type="term" value="P:septin ring assembly"/>
    <property type="evidence" value="ECO:0007669"/>
    <property type="project" value="TreeGrafter"/>
</dbReference>
<evidence type="ECO:0000256" key="2">
    <source>
        <dbReference type="ARBA" id="ARBA00015195"/>
    </source>
</evidence>
<evidence type="ECO:0000256" key="1">
    <source>
        <dbReference type="ARBA" id="ARBA00004496"/>
    </source>
</evidence>
<dbReference type="GO" id="GO:0030428">
    <property type="term" value="C:cell septum"/>
    <property type="evidence" value="ECO:0007669"/>
    <property type="project" value="TreeGrafter"/>
</dbReference>
<dbReference type="GO" id="GO:0000917">
    <property type="term" value="P:division septum assembly"/>
    <property type="evidence" value="ECO:0007669"/>
    <property type="project" value="UniProtKB-KW"/>
</dbReference>
<evidence type="ECO:0000256" key="4">
    <source>
        <dbReference type="ARBA" id="ARBA00022618"/>
    </source>
</evidence>
<evidence type="ECO:0000256" key="5">
    <source>
        <dbReference type="ARBA" id="ARBA00023210"/>
    </source>
</evidence>
<evidence type="ECO:0000256" key="3">
    <source>
        <dbReference type="ARBA" id="ARBA00022490"/>
    </source>
</evidence>
<reference evidence="11 12" key="1">
    <citation type="submission" date="2016-11" db="EMBL/GenBank/DDBJ databases">
        <authorList>
            <person name="Jaros S."/>
            <person name="Januszkiewicz K."/>
            <person name="Wedrychowicz H."/>
        </authorList>
    </citation>
    <scope>NUCLEOTIDE SEQUENCE [LARGE SCALE GENOMIC DNA]</scope>
    <source>
        <strain evidence="11 12">DSM 19022</strain>
    </source>
</reference>
<accession>A0A1M6GPV3</accession>
<comment type="subcellular location">
    <subcellularLocation>
        <location evidence="1">Cytoplasm</location>
    </subcellularLocation>
</comment>
<dbReference type="PANTHER" id="PTHR34981">
    <property type="entry name" value="CELL DIVISION PROTEIN ZAPA"/>
    <property type="match status" value="1"/>
</dbReference>
<comment type="subunit">
    <text evidence="8">Homodimer. Interacts with FtsZ.</text>
</comment>
<dbReference type="PANTHER" id="PTHR34981:SF1">
    <property type="entry name" value="CELL DIVISION PROTEIN ZAPA"/>
    <property type="match status" value="1"/>
</dbReference>
<dbReference type="GO" id="GO:0043093">
    <property type="term" value="P:FtsZ-dependent cytokinesis"/>
    <property type="evidence" value="ECO:0007669"/>
    <property type="project" value="TreeGrafter"/>
</dbReference>
<dbReference type="GO" id="GO:0005829">
    <property type="term" value="C:cytosol"/>
    <property type="evidence" value="ECO:0007669"/>
    <property type="project" value="TreeGrafter"/>
</dbReference>
<dbReference type="RefSeq" id="WP_073026495.1">
    <property type="nucleotide sequence ID" value="NZ_FQZS01000016.1"/>
</dbReference>
<sequence length="191" mass="22073">MDTKKKVVVNIYGSEYTIVGNSSEEYIAYIAEKVDETMREIGKKNSKYSTTMIAVLAALNMADYLYKSQEEASLLSDENNKLKEEMAAPFTELEKLRKEMESLKEKYAITQDALTKAQIELGVISKENESLMEENKNLKLELDVSRSTLKEMQNKVFEFQIELLKTKKELDELKTQRYNKSNKSKNNNIIK</sequence>
<protein>
    <recommendedName>
        <fullName evidence="2">Cell division protein ZapA</fullName>
    </recommendedName>
    <alternativeName>
        <fullName evidence="9">Z ring-associated protein ZapA</fullName>
    </alternativeName>
</protein>
<keyword evidence="3" id="KW-0963">Cytoplasm</keyword>
<dbReference type="AlphaFoldDB" id="A0A1M6GPV3"/>
<keyword evidence="12" id="KW-1185">Reference proteome</keyword>
<evidence type="ECO:0000313" key="11">
    <source>
        <dbReference type="EMBL" id="SHJ11880.1"/>
    </source>
</evidence>
<evidence type="ECO:0000256" key="8">
    <source>
        <dbReference type="ARBA" id="ARBA00026068"/>
    </source>
</evidence>
<evidence type="ECO:0000256" key="6">
    <source>
        <dbReference type="ARBA" id="ARBA00023306"/>
    </source>
</evidence>
<proteinExistence type="predicted"/>
<keyword evidence="4 11" id="KW-0132">Cell division</keyword>
<dbReference type="GO" id="GO:0032153">
    <property type="term" value="C:cell division site"/>
    <property type="evidence" value="ECO:0007669"/>
    <property type="project" value="TreeGrafter"/>
</dbReference>
<keyword evidence="5" id="KW-0717">Septation</keyword>
<dbReference type="InterPro" id="IPR007838">
    <property type="entry name" value="Cell_div_ZapA-like"/>
</dbReference>
<comment type="function">
    <text evidence="7">Activator of cell division through the inhibition of FtsZ GTPase activity, therefore promoting FtsZ assembly into bundles of protofilaments necessary for the formation of the division Z ring. It is recruited early at mid-cell but it is not essential for cell division.</text>
</comment>
<dbReference type="EMBL" id="FQZS01000016">
    <property type="protein sequence ID" value="SHJ11880.1"/>
    <property type="molecule type" value="Genomic_DNA"/>
</dbReference>
<organism evidence="11 12">
    <name type="scientific">Lutispora thermophila DSM 19022</name>
    <dbReference type="NCBI Taxonomy" id="1122184"/>
    <lineage>
        <taxon>Bacteria</taxon>
        <taxon>Bacillati</taxon>
        <taxon>Bacillota</taxon>
        <taxon>Clostridia</taxon>
        <taxon>Lutisporales</taxon>
        <taxon>Lutisporaceae</taxon>
        <taxon>Lutispora</taxon>
    </lineage>
</organism>
<dbReference type="Gene3D" id="6.10.250.790">
    <property type="match status" value="1"/>
</dbReference>
<evidence type="ECO:0000256" key="7">
    <source>
        <dbReference type="ARBA" id="ARBA00024910"/>
    </source>
</evidence>
<evidence type="ECO:0000256" key="9">
    <source>
        <dbReference type="ARBA" id="ARBA00033158"/>
    </source>
</evidence>
<dbReference type="Proteomes" id="UP000184442">
    <property type="component" value="Unassembled WGS sequence"/>
</dbReference>
<keyword evidence="10" id="KW-0175">Coiled coil</keyword>
<dbReference type="SUPFAM" id="SSF102829">
    <property type="entry name" value="Cell division protein ZapA-like"/>
    <property type="match status" value="1"/>
</dbReference>
<dbReference type="InterPro" id="IPR036192">
    <property type="entry name" value="Cell_div_ZapA-like_sf"/>
</dbReference>
<dbReference type="STRING" id="1122184.SAMN02745176_02466"/>
<dbReference type="InterPro" id="IPR053712">
    <property type="entry name" value="Bac_CellDiv_Activator"/>
</dbReference>
<feature type="coiled-coil region" evidence="10">
    <location>
        <begin position="65"/>
        <end position="176"/>
    </location>
</feature>